<dbReference type="InterPro" id="IPR017930">
    <property type="entry name" value="Myb_dom"/>
</dbReference>
<evidence type="ECO:0000313" key="2">
    <source>
        <dbReference type="Proteomes" id="UP000887569"/>
    </source>
</evidence>
<accession>A0A915AAP2</accession>
<evidence type="ECO:0000259" key="1">
    <source>
        <dbReference type="PROSITE" id="PS51294"/>
    </source>
</evidence>
<reference evidence="3" key="1">
    <citation type="submission" date="2022-11" db="UniProtKB">
        <authorList>
            <consortium name="WormBaseParasite"/>
        </authorList>
    </citation>
    <scope>IDENTIFICATION</scope>
</reference>
<dbReference type="PROSITE" id="PS51294">
    <property type="entry name" value="HTH_MYB"/>
    <property type="match status" value="1"/>
</dbReference>
<sequence length="42" mass="4903">CISRWHSLRNPKIARILGKSCRRHNLGKEKRMGTSRNEIVSI</sequence>
<name>A0A915AAP2_PARUN</name>
<evidence type="ECO:0000313" key="3">
    <source>
        <dbReference type="WBParaSite" id="PgR002_g078_t02"/>
    </source>
</evidence>
<organism evidence="2 3">
    <name type="scientific">Parascaris univalens</name>
    <name type="common">Nematode worm</name>
    <dbReference type="NCBI Taxonomy" id="6257"/>
    <lineage>
        <taxon>Eukaryota</taxon>
        <taxon>Metazoa</taxon>
        <taxon>Ecdysozoa</taxon>
        <taxon>Nematoda</taxon>
        <taxon>Chromadorea</taxon>
        <taxon>Rhabditida</taxon>
        <taxon>Spirurina</taxon>
        <taxon>Ascaridomorpha</taxon>
        <taxon>Ascaridoidea</taxon>
        <taxon>Ascarididae</taxon>
        <taxon>Parascaris</taxon>
    </lineage>
</organism>
<feature type="domain" description="HTH myb-type" evidence="1">
    <location>
        <begin position="1"/>
        <end position="13"/>
    </location>
</feature>
<proteinExistence type="predicted"/>
<protein>
    <submittedName>
        <fullName evidence="3">MADF domain-containing protein</fullName>
    </submittedName>
</protein>
<keyword evidence="2" id="KW-1185">Reference proteome</keyword>
<dbReference type="AlphaFoldDB" id="A0A915AAP2"/>
<dbReference type="Proteomes" id="UP000887569">
    <property type="component" value="Unplaced"/>
</dbReference>
<dbReference type="WBParaSite" id="PgR002_g078_t02">
    <property type="protein sequence ID" value="PgR002_g078_t02"/>
    <property type="gene ID" value="PgR002_g078"/>
</dbReference>